<protein>
    <submittedName>
        <fullName evidence="2">Uncharacterized protein</fullName>
    </submittedName>
</protein>
<sequence>MQGHTTEESIYRLEAKFEYADSVFTIRKQVEGYERLVQEQAKRIERARQNMDEAEGLQREAESLKEKK</sequence>
<evidence type="ECO:0000256" key="1">
    <source>
        <dbReference type="SAM" id="MobiDB-lite"/>
    </source>
</evidence>
<comment type="caution">
    <text evidence="2">The sequence shown here is derived from an EMBL/GenBank/DDBJ whole genome shotgun (WGS) entry which is preliminary data.</text>
</comment>
<dbReference type="EMBL" id="SNRY01001571">
    <property type="protein sequence ID" value="KAA6329957.1"/>
    <property type="molecule type" value="Genomic_DNA"/>
</dbReference>
<proteinExistence type="predicted"/>
<evidence type="ECO:0000313" key="2">
    <source>
        <dbReference type="EMBL" id="KAA6329957.1"/>
    </source>
</evidence>
<reference evidence="2" key="1">
    <citation type="submission" date="2019-03" db="EMBL/GenBank/DDBJ databases">
        <title>Single cell metagenomics reveals metabolic interactions within the superorganism composed of flagellate Streblomastix strix and complex community of Bacteroidetes bacteria on its surface.</title>
        <authorList>
            <person name="Treitli S.C."/>
            <person name="Kolisko M."/>
            <person name="Husnik F."/>
            <person name="Keeling P."/>
            <person name="Hampl V."/>
        </authorList>
    </citation>
    <scope>NUCLEOTIDE SEQUENCE</scope>
    <source>
        <strain evidence="2">STM</strain>
    </source>
</reference>
<accession>A0A5J4R784</accession>
<name>A0A5J4R784_9ZZZZ</name>
<gene>
    <name evidence="2" type="ORF">EZS27_021282</name>
</gene>
<feature type="region of interest" description="Disordered" evidence="1">
    <location>
        <begin position="47"/>
        <end position="68"/>
    </location>
</feature>
<organism evidence="2">
    <name type="scientific">termite gut metagenome</name>
    <dbReference type="NCBI Taxonomy" id="433724"/>
    <lineage>
        <taxon>unclassified sequences</taxon>
        <taxon>metagenomes</taxon>
        <taxon>organismal metagenomes</taxon>
    </lineage>
</organism>
<dbReference type="AlphaFoldDB" id="A0A5J4R784"/>